<gene>
    <name evidence="6" type="primary">LOC117574562</name>
</gene>
<dbReference type="InterPro" id="IPR042426">
    <property type="entry name" value="CDPF1"/>
</dbReference>
<dbReference type="RefSeq" id="XP_034114324.1">
    <property type="nucleotide sequence ID" value="XM_034258433.2"/>
</dbReference>
<organism evidence="5 6">
    <name type="scientific">Drosophila albomicans</name>
    <name type="common">Fruit fly</name>
    <dbReference type="NCBI Taxonomy" id="7291"/>
    <lineage>
        <taxon>Eukaryota</taxon>
        <taxon>Metazoa</taxon>
        <taxon>Ecdysozoa</taxon>
        <taxon>Arthropoda</taxon>
        <taxon>Hexapoda</taxon>
        <taxon>Insecta</taxon>
        <taxon>Pterygota</taxon>
        <taxon>Neoptera</taxon>
        <taxon>Endopterygota</taxon>
        <taxon>Diptera</taxon>
        <taxon>Brachycera</taxon>
        <taxon>Muscomorpha</taxon>
        <taxon>Ephydroidea</taxon>
        <taxon>Drosophilidae</taxon>
        <taxon>Drosophila</taxon>
    </lineage>
</organism>
<dbReference type="OrthoDB" id="191995at2759"/>
<evidence type="ECO:0000256" key="2">
    <source>
        <dbReference type="ARBA" id="ARBA00014801"/>
    </source>
</evidence>
<evidence type="ECO:0000313" key="6">
    <source>
        <dbReference type="RefSeq" id="XP_034114324.1"/>
    </source>
</evidence>
<dbReference type="PRINTS" id="PR01995">
    <property type="entry name" value="UPF0595"/>
</dbReference>
<evidence type="ECO:0000259" key="4">
    <source>
        <dbReference type="Pfam" id="PF10170"/>
    </source>
</evidence>
<dbReference type="InterPro" id="IPR018785">
    <property type="entry name" value="CDPF1_dom"/>
</dbReference>
<protein>
    <recommendedName>
        <fullName evidence="2">Cysteine-rich DPF motif domain-containing protein 1</fullName>
    </recommendedName>
</protein>
<comment type="similarity">
    <text evidence="1">Belongs to the CDPF1 family.</text>
</comment>
<feature type="domain" description="Cysteine-rich DPF motif" evidence="4">
    <location>
        <begin position="59"/>
        <end position="158"/>
    </location>
</feature>
<proteinExistence type="inferred from homology"/>
<dbReference type="Proteomes" id="UP000515160">
    <property type="component" value="Chromosome 2R"/>
</dbReference>
<dbReference type="PANTHER" id="PTHR31849:SF1">
    <property type="entry name" value="CYSTEINE-RICH DPF MOTIF DOMAIN-CONTAINING PROTEIN 1"/>
    <property type="match status" value="1"/>
</dbReference>
<accession>A0A6P8XMV2</accession>
<evidence type="ECO:0000313" key="5">
    <source>
        <dbReference type="Proteomes" id="UP000515160"/>
    </source>
</evidence>
<dbReference type="GeneID" id="117574562"/>
<dbReference type="PANTHER" id="PTHR31849">
    <property type="entry name" value="CYSTEINE-RICH PDF MOTIF DOMAIN-CONTAINING PROTEIN 1"/>
    <property type="match status" value="1"/>
</dbReference>
<name>A0A6P8XMV2_DROAB</name>
<dbReference type="Pfam" id="PF10170">
    <property type="entry name" value="C6_DPF"/>
    <property type="match status" value="1"/>
</dbReference>
<keyword evidence="5" id="KW-1185">Reference proteome</keyword>
<dbReference type="AlphaFoldDB" id="A0A6P8XMV2"/>
<feature type="compositionally biased region" description="Low complexity" evidence="3">
    <location>
        <begin position="1"/>
        <end position="11"/>
    </location>
</feature>
<evidence type="ECO:0000256" key="3">
    <source>
        <dbReference type="SAM" id="MobiDB-lite"/>
    </source>
</evidence>
<evidence type="ECO:0000256" key="1">
    <source>
        <dbReference type="ARBA" id="ARBA00007917"/>
    </source>
</evidence>
<sequence length="172" mass="19718">MSEEPSTSSSSAIDEQPDEDEDLLLKDDAAEIERLQLPIQSQEPQQEEENDERIARIEFRCSYCDMHEFVHYYGREPPFALGILFREDTYVMRDPFQAPPPRWQTKAEYYIAMGANCANCSKVVCKDASCSFYYTKTLCLPCGAEELKSWPVEAQTRLRKQLAAAKESGLLK</sequence>
<reference evidence="6" key="1">
    <citation type="submission" date="2025-08" db="UniProtKB">
        <authorList>
            <consortium name="RefSeq"/>
        </authorList>
    </citation>
    <scope>IDENTIFICATION</scope>
    <source>
        <strain evidence="6">15112-1751.03</strain>
        <tissue evidence="6">Whole Adult</tissue>
    </source>
</reference>
<feature type="region of interest" description="Disordered" evidence="3">
    <location>
        <begin position="1"/>
        <end position="24"/>
    </location>
</feature>